<keyword evidence="4" id="KW-1185">Reference proteome</keyword>
<organism evidence="3 4">
    <name type="scientific">Methylophilus flavus</name>
    <dbReference type="NCBI Taxonomy" id="640084"/>
    <lineage>
        <taxon>Bacteria</taxon>
        <taxon>Pseudomonadati</taxon>
        <taxon>Pseudomonadota</taxon>
        <taxon>Betaproteobacteria</taxon>
        <taxon>Nitrosomonadales</taxon>
        <taxon>Methylophilaceae</taxon>
        <taxon>Methylophilus</taxon>
    </lineage>
</organism>
<name>A0ABW3PB87_9PROT</name>
<keyword evidence="1" id="KW-0175">Coiled coil</keyword>
<evidence type="ECO:0000313" key="4">
    <source>
        <dbReference type="Proteomes" id="UP001597206"/>
    </source>
</evidence>
<feature type="coiled-coil region" evidence="1">
    <location>
        <begin position="158"/>
        <end position="213"/>
    </location>
</feature>
<dbReference type="Proteomes" id="UP001597206">
    <property type="component" value="Unassembled WGS sequence"/>
</dbReference>
<comment type="caution">
    <text evidence="3">The sequence shown here is derived from an EMBL/GenBank/DDBJ whole genome shotgun (WGS) entry which is preliminary data.</text>
</comment>
<evidence type="ECO:0008006" key="5">
    <source>
        <dbReference type="Google" id="ProtNLM"/>
    </source>
</evidence>
<dbReference type="EMBL" id="JBHTLN010000002">
    <property type="protein sequence ID" value="MFD1122887.1"/>
    <property type="molecule type" value="Genomic_DNA"/>
</dbReference>
<accession>A0ABW3PB87</accession>
<protein>
    <recommendedName>
        <fullName evidence="5">Tetratricopeptide repeat protein</fullName>
    </recommendedName>
</protein>
<feature type="region of interest" description="Disordered" evidence="2">
    <location>
        <begin position="243"/>
        <end position="324"/>
    </location>
</feature>
<proteinExistence type="predicted"/>
<feature type="compositionally biased region" description="Polar residues" evidence="2">
    <location>
        <begin position="250"/>
        <end position="276"/>
    </location>
</feature>
<dbReference type="RefSeq" id="WP_379034085.1">
    <property type="nucleotide sequence ID" value="NZ_JBHTLN010000002.1"/>
</dbReference>
<reference evidence="4" key="1">
    <citation type="journal article" date="2019" name="Int. J. Syst. Evol. Microbiol.">
        <title>The Global Catalogue of Microorganisms (GCM) 10K type strain sequencing project: providing services to taxonomists for standard genome sequencing and annotation.</title>
        <authorList>
            <consortium name="The Broad Institute Genomics Platform"/>
            <consortium name="The Broad Institute Genome Sequencing Center for Infectious Disease"/>
            <person name="Wu L."/>
            <person name="Ma J."/>
        </authorList>
    </citation>
    <scope>NUCLEOTIDE SEQUENCE [LARGE SCALE GENOMIC DNA]</scope>
    <source>
        <strain evidence="4">CCUG 58411</strain>
    </source>
</reference>
<evidence type="ECO:0000313" key="3">
    <source>
        <dbReference type="EMBL" id="MFD1122887.1"/>
    </source>
</evidence>
<gene>
    <name evidence="3" type="ORF">ACFQ2T_10265</name>
</gene>
<evidence type="ECO:0000256" key="2">
    <source>
        <dbReference type="SAM" id="MobiDB-lite"/>
    </source>
</evidence>
<evidence type="ECO:0000256" key="1">
    <source>
        <dbReference type="SAM" id="Coils"/>
    </source>
</evidence>
<sequence>MLALFISGLAPTSNAAELNTLSIESAPGQPFLAQLPVNNAHPNADISCFTLQQPAAVDPVQLEYTTLGSQQGILMLWSTSAISAPLTLTLTDRCLHSSQAFTIQADNTVSTSVPAATPQVVQDATPKVAPILSPSPAQPAVSVEPAIAASPEIPAEAYNALQRQIDALQTDFKQLQKKSDILYASNLAQTSILTTLKQQLIQLQNENHLLRTLVLTLGLALIITGYFFADWLRRYAAVPKTPKVREKAKAQSSLTQPGHTQPPHSNTQTQHAQSTPGIAGSHQAPHTQSPYQPAPGRLQPVPLHANDDAVSPASAPQKVSSQLSTNAVMQDASRLFTHGRINQAIEHLQQHLARHPKCSPWMWLYLLDLLSKEGKQQEFDIVAGDCRKHFNLSVERNPDFKQQGIESYPRIMKALQQTWNTPQVISLIDDLVYNTRLVPRMGFERSIFEELMMLKEIACQTQNLPTSQPAVKPSADADSMQDNLRELQKLSGDIYVLAPVDQTPFQYWTDFTFELDEPSTVRKSA</sequence>